<dbReference type="Proteomes" id="UP001157946">
    <property type="component" value="Unassembled WGS sequence"/>
</dbReference>
<proteinExistence type="predicted"/>
<dbReference type="PRINTS" id="PR00778">
    <property type="entry name" value="HTHARSR"/>
</dbReference>
<dbReference type="PANTHER" id="PTHR33154:SF33">
    <property type="entry name" value="TRANSCRIPTIONAL REPRESSOR SDPR"/>
    <property type="match status" value="1"/>
</dbReference>
<feature type="domain" description="HTH arsR-type" evidence="4">
    <location>
        <begin position="1"/>
        <end position="92"/>
    </location>
</feature>
<dbReference type="PANTHER" id="PTHR33154">
    <property type="entry name" value="TRANSCRIPTIONAL REGULATOR, ARSR FAMILY"/>
    <property type="match status" value="1"/>
</dbReference>
<gene>
    <name evidence="5" type="ORF">SAMN06265361_103152</name>
</gene>
<dbReference type="InterPro" id="IPR011991">
    <property type="entry name" value="ArsR-like_HTH"/>
</dbReference>
<name>A0AA45WNL1_9BACL</name>
<accession>A0AA45WNL1</accession>
<sequence>MQLDRLVQFHKTLADPTRIRILSLLAQGPLHGQALAGKLGLTPSTITHHVQKLREVGLVFERRNKNTLYLHLDAKALQQKSQAITKWVNTFDKKERGELEQNRWEVIRNFFTADGKLTQLPAKHKKKLIVLEYLIKDLKVGVKYPENELNEYIKKFHDDYATIRGELIINHFMYRENGIYELNPPDMWKSF</sequence>
<evidence type="ECO:0000256" key="1">
    <source>
        <dbReference type="ARBA" id="ARBA00023015"/>
    </source>
</evidence>
<keyword evidence="3" id="KW-0804">Transcription</keyword>
<comment type="caution">
    <text evidence="5">The sequence shown here is derived from an EMBL/GenBank/DDBJ whole genome shotgun (WGS) entry which is preliminary data.</text>
</comment>
<dbReference type="GO" id="GO:0003700">
    <property type="term" value="F:DNA-binding transcription factor activity"/>
    <property type="evidence" value="ECO:0007669"/>
    <property type="project" value="InterPro"/>
</dbReference>
<dbReference type="CDD" id="cd00090">
    <property type="entry name" value="HTH_ARSR"/>
    <property type="match status" value="1"/>
</dbReference>
<dbReference type="Gene3D" id="1.10.10.10">
    <property type="entry name" value="Winged helix-like DNA-binding domain superfamily/Winged helix DNA-binding domain"/>
    <property type="match status" value="1"/>
</dbReference>
<evidence type="ECO:0000256" key="3">
    <source>
        <dbReference type="ARBA" id="ARBA00023163"/>
    </source>
</evidence>
<dbReference type="InterPro" id="IPR036388">
    <property type="entry name" value="WH-like_DNA-bd_sf"/>
</dbReference>
<dbReference type="PROSITE" id="PS50987">
    <property type="entry name" value="HTH_ARSR_2"/>
    <property type="match status" value="1"/>
</dbReference>
<dbReference type="InterPro" id="IPR051081">
    <property type="entry name" value="HTH_MetalResp_TranReg"/>
</dbReference>
<evidence type="ECO:0000313" key="5">
    <source>
        <dbReference type="EMBL" id="SMP18545.1"/>
    </source>
</evidence>
<protein>
    <recommendedName>
        <fullName evidence="4">HTH arsR-type domain-containing protein</fullName>
    </recommendedName>
</protein>
<dbReference type="EMBL" id="FXTU01000003">
    <property type="protein sequence ID" value="SMP18545.1"/>
    <property type="molecule type" value="Genomic_DNA"/>
</dbReference>
<dbReference type="Pfam" id="PF09860">
    <property type="entry name" value="DUF2087"/>
    <property type="match status" value="1"/>
</dbReference>
<keyword evidence="2" id="KW-0238">DNA-binding</keyword>
<dbReference type="AlphaFoldDB" id="A0AA45WNL1"/>
<keyword evidence="6" id="KW-1185">Reference proteome</keyword>
<keyword evidence="1" id="KW-0805">Transcription regulation</keyword>
<dbReference type="InterPro" id="IPR018656">
    <property type="entry name" value="DUF2087"/>
</dbReference>
<evidence type="ECO:0000256" key="2">
    <source>
        <dbReference type="ARBA" id="ARBA00023125"/>
    </source>
</evidence>
<dbReference type="SUPFAM" id="SSF46785">
    <property type="entry name" value="Winged helix' DNA-binding domain"/>
    <property type="match status" value="1"/>
</dbReference>
<organism evidence="5 6">
    <name type="scientific">Laceyella tengchongensis</name>
    <dbReference type="NCBI Taxonomy" id="574699"/>
    <lineage>
        <taxon>Bacteria</taxon>
        <taxon>Bacillati</taxon>
        <taxon>Bacillota</taxon>
        <taxon>Bacilli</taxon>
        <taxon>Bacillales</taxon>
        <taxon>Thermoactinomycetaceae</taxon>
        <taxon>Laceyella</taxon>
    </lineage>
</organism>
<reference evidence="5" key="1">
    <citation type="submission" date="2017-05" db="EMBL/GenBank/DDBJ databases">
        <authorList>
            <person name="Varghese N."/>
            <person name="Submissions S."/>
        </authorList>
    </citation>
    <scope>NUCLEOTIDE SEQUENCE</scope>
    <source>
        <strain evidence="5">DSM 45262</strain>
    </source>
</reference>
<dbReference type="SMART" id="SM00418">
    <property type="entry name" value="HTH_ARSR"/>
    <property type="match status" value="1"/>
</dbReference>
<dbReference type="InterPro" id="IPR001845">
    <property type="entry name" value="HTH_ArsR_DNA-bd_dom"/>
</dbReference>
<dbReference type="RefSeq" id="WP_284724213.1">
    <property type="nucleotide sequence ID" value="NZ_FXTU01000003.1"/>
</dbReference>
<evidence type="ECO:0000259" key="4">
    <source>
        <dbReference type="PROSITE" id="PS50987"/>
    </source>
</evidence>
<evidence type="ECO:0000313" key="6">
    <source>
        <dbReference type="Proteomes" id="UP001157946"/>
    </source>
</evidence>
<dbReference type="InterPro" id="IPR036390">
    <property type="entry name" value="WH_DNA-bd_sf"/>
</dbReference>
<dbReference type="GO" id="GO:0003677">
    <property type="term" value="F:DNA binding"/>
    <property type="evidence" value="ECO:0007669"/>
    <property type="project" value="UniProtKB-KW"/>
</dbReference>
<dbReference type="Pfam" id="PF01022">
    <property type="entry name" value="HTH_5"/>
    <property type="match status" value="1"/>
</dbReference>
<dbReference type="NCBIfam" id="NF033788">
    <property type="entry name" value="HTH_metalloreg"/>
    <property type="match status" value="1"/>
</dbReference>